<dbReference type="AlphaFoldDB" id="A0A086ZFJ8"/>
<evidence type="ECO:0000256" key="1">
    <source>
        <dbReference type="SAM" id="MobiDB-lite"/>
    </source>
</evidence>
<dbReference type="EMBL" id="JGYP01000003">
    <property type="protein sequence ID" value="KFI45298.1"/>
    <property type="molecule type" value="Genomic_DNA"/>
</dbReference>
<sequence>MDDFPCRNGRQQLNKTHSSAFFSSRSKIHCFNTVGSSGRPSSFWSLWKPTPSLGRPLPSKAYSHRSTNTLLTPYSRGSMPYRCVHDVPHRHRCTRPALAWAGLRIGRIQPTDEFVTGRFPTVSLLPQANIPLETRSTARCISALLYKYQTLYPDFNFLSAPRDAARSAPRTLSPVPSTRSRSISTSPTCRPC</sequence>
<keyword evidence="3" id="KW-1185">Reference proteome</keyword>
<organism evidence="2 3">
    <name type="scientific">Bifidobacterium bohemicum DSM 22767</name>
    <dbReference type="NCBI Taxonomy" id="1437606"/>
    <lineage>
        <taxon>Bacteria</taxon>
        <taxon>Bacillati</taxon>
        <taxon>Actinomycetota</taxon>
        <taxon>Actinomycetes</taxon>
        <taxon>Bifidobacteriales</taxon>
        <taxon>Bifidobacteriaceae</taxon>
        <taxon>Bifidobacterium</taxon>
    </lineage>
</organism>
<feature type="region of interest" description="Disordered" evidence="1">
    <location>
        <begin position="166"/>
        <end position="192"/>
    </location>
</feature>
<proteinExistence type="predicted"/>
<dbReference type="Proteomes" id="UP000029096">
    <property type="component" value="Unassembled WGS sequence"/>
</dbReference>
<protein>
    <submittedName>
        <fullName evidence="2">Uncharacterized protein</fullName>
    </submittedName>
</protein>
<comment type="caution">
    <text evidence="2">The sequence shown here is derived from an EMBL/GenBank/DDBJ whole genome shotgun (WGS) entry which is preliminary data.</text>
</comment>
<reference evidence="2 3" key="1">
    <citation type="submission" date="2014-03" db="EMBL/GenBank/DDBJ databases">
        <title>Genomics of Bifidobacteria.</title>
        <authorList>
            <person name="Ventura M."/>
            <person name="Milani C."/>
            <person name="Lugli G.A."/>
        </authorList>
    </citation>
    <scope>NUCLEOTIDE SEQUENCE [LARGE SCALE GENOMIC DNA]</scope>
    <source>
        <strain evidence="2 3">DSM 22767</strain>
    </source>
</reference>
<name>A0A086ZFJ8_9BIFI</name>
<accession>A0A086ZFJ8</accession>
<evidence type="ECO:0000313" key="2">
    <source>
        <dbReference type="EMBL" id="KFI45298.1"/>
    </source>
</evidence>
<gene>
    <name evidence="2" type="ORF">BBOH_1661</name>
</gene>
<evidence type="ECO:0000313" key="3">
    <source>
        <dbReference type="Proteomes" id="UP000029096"/>
    </source>
</evidence>